<evidence type="ECO:0000313" key="9">
    <source>
        <dbReference type="Proteomes" id="UP000473699"/>
    </source>
</evidence>
<dbReference type="GO" id="GO:0051603">
    <property type="term" value="P:proteolysis involved in protein catabolic process"/>
    <property type="evidence" value="ECO:0007669"/>
    <property type="project" value="TreeGrafter"/>
</dbReference>
<keyword evidence="9" id="KW-1185">Reference proteome</keyword>
<comment type="similarity">
    <text evidence="6">Belongs to the peptidase M48 family.</text>
</comment>
<dbReference type="EMBL" id="VUNH01000009">
    <property type="protein sequence ID" value="MST56119.1"/>
    <property type="molecule type" value="Genomic_DNA"/>
</dbReference>
<name>A0A6L5YD83_9BACT</name>
<comment type="cofactor">
    <cofactor evidence="6">
        <name>Zn(2+)</name>
        <dbReference type="ChEBI" id="CHEBI:29105"/>
    </cofactor>
    <text evidence="6">Binds 1 zinc ion per subunit.</text>
</comment>
<evidence type="ECO:0000256" key="5">
    <source>
        <dbReference type="ARBA" id="ARBA00023049"/>
    </source>
</evidence>
<feature type="domain" description="Peptidase M48" evidence="7">
    <location>
        <begin position="70"/>
        <end position="245"/>
    </location>
</feature>
<dbReference type="InterPro" id="IPR051156">
    <property type="entry name" value="Mito/Outer_Membr_Metalloprot"/>
</dbReference>
<dbReference type="PROSITE" id="PS51257">
    <property type="entry name" value="PROKAR_LIPOPROTEIN"/>
    <property type="match status" value="1"/>
</dbReference>
<keyword evidence="5 6" id="KW-0482">Metalloprotease</keyword>
<keyword evidence="2" id="KW-0479">Metal-binding</keyword>
<accession>A0A6L5YD83</accession>
<evidence type="ECO:0000256" key="4">
    <source>
        <dbReference type="ARBA" id="ARBA00022833"/>
    </source>
</evidence>
<protein>
    <submittedName>
        <fullName evidence="8">M48 family metalloprotease</fullName>
    </submittedName>
</protein>
<dbReference type="InterPro" id="IPR001915">
    <property type="entry name" value="Peptidase_M48"/>
</dbReference>
<dbReference type="RefSeq" id="WP_154529204.1">
    <property type="nucleotide sequence ID" value="NZ_VUNH01000009.1"/>
</dbReference>
<dbReference type="GO" id="GO:0016020">
    <property type="term" value="C:membrane"/>
    <property type="evidence" value="ECO:0007669"/>
    <property type="project" value="TreeGrafter"/>
</dbReference>
<dbReference type="PANTHER" id="PTHR22726:SF1">
    <property type="entry name" value="METALLOENDOPEPTIDASE OMA1, MITOCHONDRIAL"/>
    <property type="match status" value="1"/>
</dbReference>
<reference evidence="8 9" key="1">
    <citation type="submission" date="2019-08" db="EMBL/GenBank/DDBJ databases">
        <title>In-depth cultivation of the pig gut microbiome towards novel bacterial diversity and tailored functional studies.</title>
        <authorList>
            <person name="Wylensek D."/>
            <person name="Hitch T.C.A."/>
            <person name="Clavel T."/>
        </authorList>
    </citation>
    <scope>NUCLEOTIDE SEQUENCE [LARGE SCALE GENOMIC DNA]</scope>
    <source>
        <strain evidence="8 9">SM-530-WT-4B</strain>
    </source>
</reference>
<evidence type="ECO:0000256" key="6">
    <source>
        <dbReference type="RuleBase" id="RU003983"/>
    </source>
</evidence>
<dbReference type="Gene3D" id="3.30.2010.10">
    <property type="entry name" value="Metalloproteases ('zincins'), catalytic domain"/>
    <property type="match status" value="1"/>
</dbReference>
<evidence type="ECO:0000256" key="2">
    <source>
        <dbReference type="ARBA" id="ARBA00022723"/>
    </source>
</evidence>
<dbReference type="GO" id="GO:0004222">
    <property type="term" value="F:metalloendopeptidase activity"/>
    <property type="evidence" value="ECO:0007669"/>
    <property type="project" value="InterPro"/>
</dbReference>
<dbReference type="GO" id="GO:0046872">
    <property type="term" value="F:metal ion binding"/>
    <property type="evidence" value="ECO:0007669"/>
    <property type="project" value="UniProtKB-KW"/>
</dbReference>
<dbReference type="AlphaFoldDB" id="A0A6L5YD83"/>
<keyword evidence="1 6" id="KW-0645">Protease</keyword>
<organism evidence="8 9">
    <name type="scientific">Pyramidobacter porci</name>
    <dbReference type="NCBI Taxonomy" id="2605789"/>
    <lineage>
        <taxon>Bacteria</taxon>
        <taxon>Thermotogati</taxon>
        <taxon>Synergistota</taxon>
        <taxon>Synergistia</taxon>
        <taxon>Synergistales</taxon>
        <taxon>Dethiosulfovibrionaceae</taxon>
        <taxon>Pyramidobacter</taxon>
    </lineage>
</organism>
<evidence type="ECO:0000256" key="1">
    <source>
        <dbReference type="ARBA" id="ARBA00022670"/>
    </source>
</evidence>
<evidence type="ECO:0000313" key="8">
    <source>
        <dbReference type="EMBL" id="MST56119.1"/>
    </source>
</evidence>
<gene>
    <name evidence="8" type="ORF">FYJ74_08760</name>
</gene>
<dbReference type="Proteomes" id="UP000473699">
    <property type="component" value="Unassembled WGS sequence"/>
</dbReference>
<keyword evidence="4 6" id="KW-0862">Zinc</keyword>
<sequence length="374" mass="40898">MFSHREKQRFCISVFLMFGLLVCGCTEPASARKKKESGIEASVKREVAIGARVAEEIAKNMEFVEDPLVTARVRGIFNRLTPWVKRPLPYNVHVVKEKSPNAFCIPGGNIYVTTGLIDFVRSDAELAFVMAHELSHADGKHGIIQMERNQKLSLAALAIAVASRGAGAAMVLSNVAAVAVSNAYSRDLEQEADLGAVTISANAGYELSAGVTVMESLAAEELKQPWVDPGVYRDHPKISERIHYIAGAVESRGHKIQRKNVLKLLIPRLGEEGNRLLLRVDDTVIVQAPASSEARQLFEGAQMALQRALQMETPVYDIRVDEAGGRPSAVYIGVSCILREPLPKGTDSLGHVRLQLVKALTEARKKHPMANYSL</sequence>
<dbReference type="Pfam" id="PF01435">
    <property type="entry name" value="Peptidase_M48"/>
    <property type="match status" value="1"/>
</dbReference>
<dbReference type="PANTHER" id="PTHR22726">
    <property type="entry name" value="METALLOENDOPEPTIDASE OMA1"/>
    <property type="match status" value="1"/>
</dbReference>
<evidence type="ECO:0000259" key="7">
    <source>
        <dbReference type="Pfam" id="PF01435"/>
    </source>
</evidence>
<proteinExistence type="inferred from homology"/>
<keyword evidence="3 6" id="KW-0378">Hydrolase</keyword>
<evidence type="ECO:0000256" key="3">
    <source>
        <dbReference type="ARBA" id="ARBA00022801"/>
    </source>
</evidence>
<comment type="caution">
    <text evidence="8">The sequence shown here is derived from an EMBL/GenBank/DDBJ whole genome shotgun (WGS) entry which is preliminary data.</text>
</comment>